<dbReference type="EMBL" id="CAJZBQ010000013">
    <property type="protein sequence ID" value="CAG9315044.1"/>
    <property type="molecule type" value="Genomic_DNA"/>
</dbReference>
<feature type="coiled-coil region" evidence="1">
    <location>
        <begin position="38"/>
        <end position="174"/>
    </location>
</feature>
<dbReference type="Proteomes" id="UP001162131">
    <property type="component" value="Unassembled WGS sequence"/>
</dbReference>
<name>A0AAU9ISA5_9CILI</name>
<organism evidence="2 3">
    <name type="scientific">Blepharisma stoltei</name>
    <dbReference type="NCBI Taxonomy" id="1481888"/>
    <lineage>
        <taxon>Eukaryota</taxon>
        <taxon>Sar</taxon>
        <taxon>Alveolata</taxon>
        <taxon>Ciliophora</taxon>
        <taxon>Postciliodesmatophora</taxon>
        <taxon>Heterotrichea</taxon>
        <taxon>Heterotrichida</taxon>
        <taxon>Blepharismidae</taxon>
        <taxon>Blepharisma</taxon>
    </lineage>
</organism>
<sequence length="454" mass="53513">MAHWSIRSSDSISPRDDNYYMTQVDIMKSSLKETELSLVRSLEKNAMLVTKLEEAQDEIERSHDQLENQALLVKSLKQRCQELESQARIEEQPEEWEILNYKKQIEVRENQIDELAQVIRCKERAIETLTSNQVFSQEQFEGMKQELEEKTKELELLQRRLRFTEKSIDNLYLNNRTEGELMLEVEHMRNDNKRLLELLNQTQEYKHLAQYLEDSKGAHYVQSSKRSKKGQKTDELENWVPQEIFKLIDVYKKSPNELTDNVLHTLVLELNTVWRERERTQIEKLKNKYKTQILDLKRQLFMRQPYDTIKSQKKVSYLKTELKKVNDDLKQNFSSKTTKLGPGIDSIESTLKLISKLQEENNKLKREIVLLKKKTENNDNKSKLIESMGKLGEQVIQESTKMHQLINNLLTEFEENPGGEKGNTKREWLLDNIEKIVGTFSGNVEVLVDSTYRG</sequence>
<evidence type="ECO:0000313" key="2">
    <source>
        <dbReference type="EMBL" id="CAG9315044.1"/>
    </source>
</evidence>
<evidence type="ECO:0000256" key="1">
    <source>
        <dbReference type="SAM" id="Coils"/>
    </source>
</evidence>
<gene>
    <name evidence="2" type="ORF">BSTOLATCC_MIC12822</name>
</gene>
<accession>A0AAU9ISA5</accession>
<feature type="coiled-coil region" evidence="1">
    <location>
        <begin position="347"/>
        <end position="377"/>
    </location>
</feature>
<evidence type="ECO:0000313" key="3">
    <source>
        <dbReference type="Proteomes" id="UP001162131"/>
    </source>
</evidence>
<protein>
    <submittedName>
        <fullName evidence="2">Uncharacterized protein</fullName>
    </submittedName>
</protein>
<comment type="caution">
    <text evidence="2">The sequence shown here is derived from an EMBL/GenBank/DDBJ whole genome shotgun (WGS) entry which is preliminary data.</text>
</comment>
<keyword evidence="3" id="KW-1185">Reference proteome</keyword>
<keyword evidence="1" id="KW-0175">Coiled coil</keyword>
<reference evidence="2" key="1">
    <citation type="submission" date="2021-09" db="EMBL/GenBank/DDBJ databases">
        <authorList>
            <consortium name="AG Swart"/>
            <person name="Singh M."/>
            <person name="Singh A."/>
            <person name="Seah K."/>
            <person name="Emmerich C."/>
        </authorList>
    </citation>
    <scope>NUCLEOTIDE SEQUENCE</scope>
    <source>
        <strain evidence="2">ATCC30299</strain>
    </source>
</reference>
<proteinExistence type="predicted"/>
<dbReference type="AlphaFoldDB" id="A0AAU9ISA5"/>